<dbReference type="AlphaFoldDB" id="A0A7W7IE13"/>
<evidence type="ECO:0000259" key="3">
    <source>
        <dbReference type="Pfam" id="PF00892"/>
    </source>
</evidence>
<feature type="transmembrane region" description="Helical" evidence="2">
    <location>
        <begin position="174"/>
        <end position="199"/>
    </location>
</feature>
<evidence type="ECO:0000313" key="6">
    <source>
        <dbReference type="Proteomes" id="UP000549343"/>
    </source>
</evidence>
<dbReference type="PANTHER" id="PTHR22911">
    <property type="entry name" value="ACYL-MALONYL CONDENSING ENZYME-RELATED"/>
    <property type="match status" value="1"/>
</dbReference>
<dbReference type="GO" id="GO:0016020">
    <property type="term" value="C:membrane"/>
    <property type="evidence" value="ECO:0007669"/>
    <property type="project" value="InterPro"/>
</dbReference>
<dbReference type="SUPFAM" id="SSF103481">
    <property type="entry name" value="Multidrug resistance efflux transporter EmrE"/>
    <property type="match status" value="2"/>
</dbReference>
<reference evidence="4" key="4">
    <citation type="submission" date="2023-12" db="EMBL/GenBank/DDBJ databases">
        <authorList>
            <person name="Sun Q."/>
            <person name="Inoue M."/>
        </authorList>
    </citation>
    <scope>NUCLEOTIDE SEQUENCE</scope>
    <source>
        <strain evidence="4">JCM 10667</strain>
    </source>
</reference>
<evidence type="ECO:0000256" key="2">
    <source>
        <dbReference type="SAM" id="Phobius"/>
    </source>
</evidence>
<dbReference type="Pfam" id="PF00892">
    <property type="entry name" value="EamA"/>
    <property type="match status" value="2"/>
</dbReference>
<dbReference type="EMBL" id="JACHMV010000001">
    <property type="protein sequence ID" value="MBB4775291.1"/>
    <property type="molecule type" value="Genomic_DNA"/>
</dbReference>
<dbReference type="InterPro" id="IPR037185">
    <property type="entry name" value="EmrE-like"/>
</dbReference>
<evidence type="ECO:0000256" key="1">
    <source>
        <dbReference type="ARBA" id="ARBA00007362"/>
    </source>
</evidence>
<feature type="transmembrane region" description="Helical" evidence="2">
    <location>
        <begin position="31"/>
        <end position="51"/>
    </location>
</feature>
<feature type="domain" description="EamA" evidence="3">
    <location>
        <begin position="2"/>
        <end position="132"/>
    </location>
</feature>
<name>A0A7W7IE13_9ACTN</name>
<accession>A0A7W7IE13</accession>
<dbReference type="Gene3D" id="1.10.3730.20">
    <property type="match status" value="1"/>
</dbReference>
<evidence type="ECO:0000313" key="7">
    <source>
        <dbReference type="Proteomes" id="UP001501427"/>
    </source>
</evidence>
<sequence>MIAIALALGASLGWGASDFLGGLKSRTAPLLTVLLVSQSAALLLVTALVAVRGAGPPGAGPLGQAAAAGAFEAVAVAALYRGLAAGRMSIVAPVAATAPAVPLLAGLAAGEVPGTLQCGGLGLALLGLVVTSWRSRADDGAASRALPSVLYGLLAALGFGAFFIAMGGASEGDVGWALLTARLTACTAVAAAVAAAVVLRRHRVALSRTDLPAIAAIGALIVTADALYATASTHGLVSIAAVLGSLHTVVTMILARVFLRERLARPQRAGIATSLLGVLAISAG</sequence>
<evidence type="ECO:0000313" key="5">
    <source>
        <dbReference type="EMBL" id="MBB4775291.1"/>
    </source>
</evidence>
<feature type="transmembrane region" description="Helical" evidence="2">
    <location>
        <begin position="90"/>
        <end position="108"/>
    </location>
</feature>
<feature type="transmembrane region" description="Helical" evidence="2">
    <location>
        <begin position="114"/>
        <end position="133"/>
    </location>
</feature>
<gene>
    <name evidence="5" type="ORF">F4557_003709</name>
    <name evidence="4" type="ORF">GCM10009546_54850</name>
</gene>
<protein>
    <submittedName>
        <fullName evidence="5">Drug/metabolite transporter (DMT)-like permease</fullName>
    </submittedName>
</protein>
<organism evidence="5 6">
    <name type="scientific">Actinomadura livida</name>
    <dbReference type="NCBI Taxonomy" id="79909"/>
    <lineage>
        <taxon>Bacteria</taxon>
        <taxon>Bacillati</taxon>
        <taxon>Actinomycetota</taxon>
        <taxon>Actinomycetes</taxon>
        <taxon>Streptosporangiales</taxon>
        <taxon>Thermomonosporaceae</taxon>
        <taxon>Actinomadura</taxon>
    </lineage>
</organism>
<keyword evidence="2" id="KW-1133">Transmembrane helix</keyword>
<dbReference type="RefSeq" id="WP_184884470.1">
    <property type="nucleotide sequence ID" value="NZ_BAAAHD010000061.1"/>
</dbReference>
<dbReference type="EMBL" id="BAAAHD010000061">
    <property type="protein sequence ID" value="GAA0585501.1"/>
    <property type="molecule type" value="Genomic_DNA"/>
</dbReference>
<feature type="transmembrane region" description="Helical" evidence="2">
    <location>
        <begin position="145"/>
        <end position="168"/>
    </location>
</feature>
<keyword evidence="2" id="KW-0472">Membrane</keyword>
<reference evidence="7" key="2">
    <citation type="journal article" date="2019" name="Int. J. Syst. Evol. Microbiol.">
        <title>The Global Catalogue of Microorganisms (GCM) 10K type strain sequencing project: providing services to taxonomists for standard genome sequencing and annotation.</title>
        <authorList>
            <consortium name="The Broad Institute Genomics Platform"/>
            <consortium name="The Broad Institute Genome Sequencing Center for Infectious Disease"/>
            <person name="Wu L."/>
            <person name="Ma J."/>
        </authorList>
    </citation>
    <scope>NUCLEOTIDE SEQUENCE [LARGE SCALE GENOMIC DNA]</scope>
    <source>
        <strain evidence="7">JCM 10667</strain>
    </source>
</reference>
<keyword evidence="7" id="KW-1185">Reference proteome</keyword>
<evidence type="ECO:0000313" key="4">
    <source>
        <dbReference type="EMBL" id="GAA0585501.1"/>
    </source>
</evidence>
<dbReference type="InterPro" id="IPR000620">
    <property type="entry name" value="EamA_dom"/>
</dbReference>
<comment type="similarity">
    <text evidence="1">Belongs to the EamA transporter family.</text>
</comment>
<comment type="caution">
    <text evidence="5">The sequence shown here is derived from an EMBL/GenBank/DDBJ whole genome shotgun (WGS) entry which is preliminary data.</text>
</comment>
<dbReference type="Proteomes" id="UP001501427">
    <property type="component" value="Unassembled WGS sequence"/>
</dbReference>
<feature type="transmembrane region" description="Helical" evidence="2">
    <location>
        <begin position="237"/>
        <end position="259"/>
    </location>
</feature>
<keyword evidence="2" id="KW-0812">Transmembrane</keyword>
<feature type="transmembrane region" description="Helical" evidence="2">
    <location>
        <begin position="211"/>
        <end position="231"/>
    </location>
</feature>
<reference evidence="4" key="1">
    <citation type="journal article" date="2014" name="Int. J. Syst. Evol. Microbiol.">
        <title>Complete genome of a new Firmicutes species belonging to the dominant human colonic microbiota ('Ruminococcus bicirculans') reveals two chromosomes and a selective capacity to utilize plant glucans.</title>
        <authorList>
            <consortium name="NISC Comparative Sequencing Program"/>
            <person name="Wegmann U."/>
            <person name="Louis P."/>
            <person name="Goesmann A."/>
            <person name="Henrissat B."/>
            <person name="Duncan S.H."/>
            <person name="Flint H.J."/>
        </authorList>
    </citation>
    <scope>NUCLEOTIDE SEQUENCE</scope>
    <source>
        <strain evidence="4">JCM 10667</strain>
    </source>
</reference>
<dbReference type="Proteomes" id="UP000549343">
    <property type="component" value="Unassembled WGS sequence"/>
</dbReference>
<feature type="domain" description="EamA" evidence="3">
    <location>
        <begin position="148"/>
        <end position="282"/>
    </location>
</feature>
<reference evidence="5 6" key="3">
    <citation type="submission" date="2020-08" db="EMBL/GenBank/DDBJ databases">
        <title>Sequencing the genomes of 1000 actinobacteria strains.</title>
        <authorList>
            <person name="Klenk H.-P."/>
        </authorList>
    </citation>
    <scope>NUCLEOTIDE SEQUENCE [LARGE SCALE GENOMIC DNA]</scope>
    <source>
        <strain evidence="5 6">DSM 44772</strain>
    </source>
</reference>
<proteinExistence type="inferred from homology"/>